<evidence type="ECO:0000313" key="2">
    <source>
        <dbReference type="EMBL" id="MCU5745532.1"/>
    </source>
</evidence>
<dbReference type="EMBL" id="JAOPKZ010000003">
    <property type="protein sequence ID" value="MCU5745532.1"/>
    <property type="molecule type" value="Genomic_DNA"/>
</dbReference>
<dbReference type="InterPro" id="IPR029068">
    <property type="entry name" value="Glyas_Bleomycin-R_OHBP_Dase"/>
</dbReference>
<gene>
    <name evidence="2" type="ORF">N9R04_02190</name>
</gene>
<comment type="caution">
    <text evidence="2">The sequence shown here is derived from an EMBL/GenBank/DDBJ whole genome shotgun (WGS) entry which is preliminary data.</text>
</comment>
<accession>A0ABT2QNI1</accession>
<name>A0ABT2QNI1_9STAP</name>
<feature type="domain" description="VOC" evidence="1">
    <location>
        <begin position="3"/>
        <end position="118"/>
    </location>
</feature>
<keyword evidence="3" id="KW-1185">Reference proteome</keyword>
<dbReference type="RefSeq" id="WP_262854818.1">
    <property type="nucleotide sequence ID" value="NZ_JAOPKZ010000003.1"/>
</dbReference>
<dbReference type="PANTHER" id="PTHR36110:SF4">
    <property type="entry name" value="RING-CLEAVING DIOXYGENASE MHQA-RELATED"/>
    <property type="match status" value="1"/>
</dbReference>
<dbReference type="CDD" id="cd06587">
    <property type="entry name" value="VOC"/>
    <property type="match status" value="1"/>
</dbReference>
<dbReference type="Gene3D" id="3.10.180.10">
    <property type="entry name" value="2,3-Dihydroxybiphenyl 1,2-Dioxygenase, domain 1"/>
    <property type="match status" value="2"/>
</dbReference>
<dbReference type="Proteomes" id="UP001209553">
    <property type="component" value="Unassembled WGS sequence"/>
</dbReference>
<dbReference type="InterPro" id="IPR052537">
    <property type="entry name" value="Extradiol_RC_dioxygenase"/>
</dbReference>
<dbReference type="PANTHER" id="PTHR36110">
    <property type="entry name" value="RING-CLEAVING DIOXYGENASE MHQE-RELATED"/>
    <property type="match status" value="1"/>
</dbReference>
<dbReference type="SUPFAM" id="SSF54593">
    <property type="entry name" value="Glyoxalase/Bleomycin resistance protein/Dihydroxybiphenyl dioxygenase"/>
    <property type="match status" value="2"/>
</dbReference>
<evidence type="ECO:0000259" key="1">
    <source>
        <dbReference type="PROSITE" id="PS51819"/>
    </source>
</evidence>
<evidence type="ECO:0000313" key="3">
    <source>
        <dbReference type="Proteomes" id="UP001209553"/>
    </source>
</evidence>
<sequence length="269" mass="30272">MQGLRSVTLGTKDMEATIDFFHNQLGLNETEKNGARRFGDAHLSPGTRLHFVEVPNYDEEDHHIYSLGLRVPTDEALLEYQEILDDNGMQYSEMSMLNTHKCFHFYTKEGLRIDIYSDELNSGTPLGTPSTESTVNPLHQIQGLGPVILRVNDLLLTRSVLSKVFGIEAFAEYTLAEDEEINVLVFQIGDGGLGGEMHLYKSPNDLELPEAGVIEQIEFSTHDRQQYQRAIDELDDVGIPYQTLNQDTTQSLRINEASGIAFILTLEHN</sequence>
<organism evidence="2 3">
    <name type="scientific">Staphylococcus marylandisciuri</name>
    <dbReference type="NCBI Taxonomy" id="2981529"/>
    <lineage>
        <taxon>Bacteria</taxon>
        <taxon>Bacillati</taxon>
        <taxon>Bacillota</taxon>
        <taxon>Bacilli</taxon>
        <taxon>Bacillales</taxon>
        <taxon>Staphylococcaceae</taxon>
        <taxon>Staphylococcus</taxon>
    </lineage>
</organism>
<reference evidence="2 3" key="1">
    <citation type="journal article" date="2023" name="Int. J. Syst. Evol. Microbiol.">
        <title>Streptococcus sciuri sp. nov., Staphylococcus marylandisciuri sp. nov. and Staphylococcus americanisciuri sp. nov., isolated from faeces of eastern grey squirrel (Sciurus carolinensis).</title>
        <authorList>
            <person name="Volokhov D.V."/>
            <person name="Zagorodnyaya T.A."/>
            <person name="Furtak V.A."/>
            <person name="Nattanmai G."/>
            <person name="Randall L."/>
            <person name="Jose S."/>
            <person name="Gao Y."/>
            <person name="Eisenberg T."/>
            <person name="Delmonte P."/>
            <person name="Blom J."/>
            <person name="Mitchell K.K."/>
        </authorList>
    </citation>
    <scope>NUCLEOTIDE SEQUENCE [LARGE SCALE GENOMIC DNA]</scope>
    <source>
        <strain evidence="2 3">SQ8-PEA</strain>
    </source>
</reference>
<proteinExistence type="predicted"/>
<dbReference type="InterPro" id="IPR004360">
    <property type="entry name" value="Glyas_Fos-R_dOase_dom"/>
</dbReference>
<protein>
    <submittedName>
        <fullName evidence="2">VOC family protein</fullName>
    </submittedName>
</protein>
<dbReference type="PROSITE" id="PS51819">
    <property type="entry name" value="VOC"/>
    <property type="match status" value="1"/>
</dbReference>
<dbReference type="Pfam" id="PF00903">
    <property type="entry name" value="Glyoxalase"/>
    <property type="match status" value="1"/>
</dbReference>
<dbReference type="InterPro" id="IPR037523">
    <property type="entry name" value="VOC_core"/>
</dbReference>